<evidence type="ECO:0000259" key="4">
    <source>
        <dbReference type="Pfam" id="PF02678"/>
    </source>
</evidence>
<organism evidence="6 8">
    <name type="scientific">Zhongshania aliphaticivorans</name>
    <dbReference type="NCBI Taxonomy" id="1470434"/>
    <lineage>
        <taxon>Bacteria</taxon>
        <taxon>Pseudomonadati</taxon>
        <taxon>Pseudomonadota</taxon>
        <taxon>Gammaproteobacteria</taxon>
        <taxon>Cellvibrionales</taxon>
        <taxon>Spongiibacteraceae</taxon>
        <taxon>Zhongshania</taxon>
    </lineage>
</organism>
<feature type="binding site" evidence="2">
    <location>
        <position position="56"/>
    </location>
    <ligand>
        <name>Fe cation</name>
        <dbReference type="ChEBI" id="CHEBI:24875"/>
    </ligand>
</feature>
<dbReference type="PANTHER" id="PTHR13903:SF8">
    <property type="entry name" value="PIRIN"/>
    <property type="match status" value="1"/>
</dbReference>
<keyword evidence="2" id="KW-0408">Iron</keyword>
<dbReference type="InterPro" id="IPR014710">
    <property type="entry name" value="RmlC-like_jellyroll"/>
</dbReference>
<dbReference type="GO" id="GO:0008127">
    <property type="term" value="F:quercetin 2,3-dioxygenase activity"/>
    <property type="evidence" value="ECO:0007669"/>
    <property type="project" value="UniProtKB-EC"/>
</dbReference>
<reference evidence="8 9" key="1">
    <citation type="submission" date="2019-11" db="EMBL/GenBank/DDBJ databases">
        <authorList>
            <person name="Holert J."/>
        </authorList>
    </citation>
    <scope>NUCLEOTIDE SEQUENCE [LARGE SCALE GENOMIC DNA]</scope>
    <source>
        <strain evidence="7">BC3_2A</strain>
        <strain evidence="6">SB11_1A</strain>
    </source>
</reference>
<evidence type="ECO:0000313" key="8">
    <source>
        <dbReference type="Proteomes" id="UP000435877"/>
    </source>
</evidence>
<name>A0A5S9NRZ6_9GAMM</name>
<proteinExistence type="inferred from homology"/>
<evidence type="ECO:0000313" key="6">
    <source>
        <dbReference type="EMBL" id="CAA0093337.1"/>
    </source>
</evidence>
<dbReference type="Pfam" id="PF02678">
    <property type="entry name" value="Pirin"/>
    <property type="match status" value="1"/>
</dbReference>
<dbReference type="GO" id="GO:0046872">
    <property type="term" value="F:metal ion binding"/>
    <property type="evidence" value="ECO:0007669"/>
    <property type="project" value="UniProtKB-KW"/>
</dbReference>
<dbReference type="EMBL" id="CACSIK010000001">
    <property type="protein sequence ID" value="CAA0093337.1"/>
    <property type="molecule type" value="Genomic_DNA"/>
</dbReference>
<evidence type="ECO:0000313" key="7">
    <source>
        <dbReference type="EMBL" id="CAA0111131.1"/>
    </source>
</evidence>
<gene>
    <name evidence="6" type="primary">yhhW_2</name>
    <name evidence="6" type="ORF">IHBHHGIJ_02453</name>
    <name evidence="7" type="ORF">KFEGEMFD_02640</name>
</gene>
<dbReference type="Proteomes" id="UP000435877">
    <property type="component" value="Unassembled WGS sequence"/>
</dbReference>
<sequence>MKILQAQHTLEGGGISIARPIPMPSCEAVGPFILLDHIGPLIAPPGQSAGFPPHPHSGIETLSYFLDGEGFHQDSLGNKATTGAGEVQWMRSGRGIVHSEGPGKSLIEHGGRVHAIQLWLNMPGDSKFSDPCYKSFRQSDIPKYSKVKGLEIRIIAGQYDDLTGPLTTFSEPLLLHLLIKSNTPLSLELPHTEELGVFTLEGACTLNDNLVAANQLALLGENKKILNIACQTDTQLLILGGPKIKEELVRYGPFVANSDGDMRNTVERYSKGQFGNL</sequence>
<dbReference type="EC" id="1.13.11.24" evidence="6"/>
<feature type="binding site" evidence="2">
    <location>
        <position position="100"/>
    </location>
    <ligand>
        <name>Fe cation</name>
        <dbReference type="ChEBI" id="CHEBI:24875"/>
    </ligand>
</feature>
<dbReference type="RefSeq" id="WP_159268991.1">
    <property type="nucleotide sequence ID" value="NZ_CACSIK010000001.1"/>
</dbReference>
<evidence type="ECO:0000313" key="9">
    <source>
        <dbReference type="Proteomes" id="UP000439591"/>
    </source>
</evidence>
<feature type="binding site" evidence="2">
    <location>
        <position position="54"/>
    </location>
    <ligand>
        <name>Fe cation</name>
        <dbReference type="ChEBI" id="CHEBI:24875"/>
    </ligand>
</feature>
<keyword evidence="6" id="KW-0560">Oxidoreductase</keyword>
<keyword evidence="2" id="KW-0479">Metal-binding</keyword>
<feature type="domain" description="Pirin N-terminal" evidence="4">
    <location>
        <begin position="19"/>
        <end position="120"/>
    </location>
</feature>
<keyword evidence="6" id="KW-0223">Dioxygenase</keyword>
<protein>
    <submittedName>
        <fullName evidence="6">Quercetin 2,3-dioxygenase</fullName>
        <ecNumber evidence="6">1.13.11.24</ecNumber>
    </submittedName>
</protein>
<dbReference type="OrthoDB" id="9780903at2"/>
<dbReference type="InterPro" id="IPR003829">
    <property type="entry name" value="Pirin_N_dom"/>
</dbReference>
<dbReference type="InterPro" id="IPR008778">
    <property type="entry name" value="Pirin_C_dom"/>
</dbReference>
<accession>A0A5S9NRZ6</accession>
<comment type="similarity">
    <text evidence="1 3">Belongs to the pirin family.</text>
</comment>
<dbReference type="PANTHER" id="PTHR13903">
    <property type="entry name" value="PIRIN-RELATED"/>
    <property type="match status" value="1"/>
</dbReference>
<evidence type="ECO:0000256" key="3">
    <source>
        <dbReference type="RuleBase" id="RU003457"/>
    </source>
</evidence>
<dbReference type="InterPro" id="IPR011051">
    <property type="entry name" value="RmlC_Cupin_sf"/>
</dbReference>
<comment type="cofactor">
    <cofactor evidence="2">
        <name>Fe cation</name>
        <dbReference type="ChEBI" id="CHEBI:24875"/>
    </cofactor>
    <text evidence="2">Binds 1 Fe cation per subunit.</text>
</comment>
<dbReference type="CDD" id="cd02909">
    <property type="entry name" value="cupin_pirin_N"/>
    <property type="match status" value="1"/>
</dbReference>
<keyword evidence="8" id="KW-1185">Reference proteome</keyword>
<evidence type="ECO:0000256" key="2">
    <source>
        <dbReference type="PIRSR" id="PIRSR006232-1"/>
    </source>
</evidence>
<evidence type="ECO:0000256" key="1">
    <source>
        <dbReference type="ARBA" id="ARBA00008416"/>
    </source>
</evidence>
<dbReference type="PIRSF" id="PIRSF006232">
    <property type="entry name" value="Pirin"/>
    <property type="match status" value="1"/>
</dbReference>
<dbReference type="SUPFAM" id="SSF51182">
    <property type="entry name" value="RmlC-like cupins"/>
    <property type="match status" value="1"/>
</dbReference>
<dbReference type="InterPro" id="IPR012093">
    <property type="entry name" value="Pirin"/>
</dbReference>
<feature type="binding site" evidence="2">
    <location>
        <position position="98"/>
    </location>
    <ligand>
        <name>Fe cation</name>
        <dbReference type="ChEBI" id="CHEBI:24875"/>
    </ligand>
</feature>
<dbReference type="Proteomes" id="UP000439591">
    <property type="component" value="Unassembled WGS sequence"/>
</dbReference>
<dbReference type="AlphaFoldDB" id="A0A5S9NRZ6"/>
<dbReference type="EMBL" id="CACSIM010000004">
    <property type="protein sequence ID" value="CAA0111131.1"/>
    <property type="molecule type" value="Genomic_DNA"/>
</dbReference>
<dbReference type="Gene3D" id="2.60.120.10">
    <property type="entry name" value="Jelly Rolls"/>
    <property type="match status" value="2"/>
</dbReference>
<feature type="domain" description="Pirin C-terminal" evidence="5">
    <location>
        <begin position="175"/>
        <end position="275"/>
    </location>
</feature>
<evidence type="ECO:0000259" key="5">
    <source>
        <dbReference type="Pfam" id="PF05726"/>
    </source>
</evidence>
<dbReference type="Pfam" id="PF05726">
    <property type="entry name" value="Pirin_C"/>
    <property type="match status" value="1"/>
</dbReference>